<evidence type="ECO:0000259" key="9">
    <source>
        <dbReference type="Pfam" id="PF13807"/>
    </source>
</evidence>
<evidence type="ECO:0000256" key="4">
    <source>
        <dbReference type="ARBA" id="ARBA00022989"/>
    </source>
</evidence>
<dbReference type="PANTHER" id="PTHR32309:SF31">
    <property type="entry name" value="CAPSULAR EXOPOLYSACCHARIDE FAMILY"/>
    <property type="match status" value="1"/>
</dbReference>
<comment type="subcellular location">
    <subcellularLocation>
        <location evidence="1">Cell membrane</location>
        <topology evidence="1">Multi-pass membrane protein</topology>
    </subcellularLocation>
</comment>
<feature type="coiled-coil region" evidence="6">
    <location>
        <begin position="390"/>
        <end position="417"/>
    </location>
</feature>
<keyword evidence="2" id="KW-1003">Cell membrane</keyword>
<feature type="transmembrane region" description="Helical" evidence="7">
    <location>
        <begin position="481"/>
        <end position="502"/>
    </location>
</feature>
<name>A0ABW9RXZ0_9BACT</name>
<sequence length="735" mass="83614">MQESLKIIRPYFRGLPLIIAAMVSGYLIASKYLNYVTPMYESTTKLRLADLNEGISNSNLFKDFDVFASTNKIAAEIEVLKSQVLLEKTVSKLDFSIETYRVGKIRSVELYHQAPFLVHVSDLPESCLDKSFDLNITDKKHYTLTTPDRQLVRGTMGDTLKTTAGSFYIRLNDQLLRENPHLKIIDHYQFQVLSKQKLLGQIMKNLDVMALDKDLAVIRISFKSPSPDKASTMANKLAEVYIQDYIDTKHKLANITVNFLEDQIELVNEKLTKAENQIQDFRDNKGITNIRQETETDMRKISQLKIQQTNLKMSLEAIQELEAYVKEGKDHFLDLAPNFEAFTDLLSTEIVKKIKDLQAEKRDLLLTYTPEDDRVKVIDSKIKDLTSYLIESITNTRKNLEVKYNKLSTEITASEQVFIGVPEKEKNLTIMKREFNIYQQTYNFLNEKKIEAEIAQAARIAFHRVITPAEISKQPVSPNGAIIKIVSAILGMFATVLFIFAVHKLKAKVNDKSAIETSSLIPIAALTPKLKDRNTAEEHFQKVAAQLEIKGLISKKDLICLSSFRPKEGAVFNSLNLARAISYQERKVLLIDVADDLKLATLPAGEIQQLSDHLYITGLNNDDYKRFSKDKLKTAIANLNQPFDLTLILNAQLGTQMSLLMMDLSTTNLIVLDSRLTPEKRIIEADLMKQEYDLPNVHFLLNRNGYTPSIFSEVALCLLRTVNFIKGKINKIKQS</sequence>
<dbReference type="InterPro" id="IPR050445">
    <property type="entry name" value="Bact_polysacc_biosynth/exp"/>
</dbReference>
<dbReference type="Pfam" id="PF13807">
    <property type="entry name" value="GNVR"/>
    <property type="match status" value="1"/>
</dbReference>
<evidence type="ECO:0000256" key="5">
    <source>
        <dbReference type="ARBA" id="ARBA00023136"/>
    </source>
</evidence>
<evidence type="ECO:0008006" key="12">
    <source>
        <dbReference type="Google" id="ProtNLM"/>
    </source>
</evidence>
<dbReference type="RefSeq" id="WP_155177252.1">
    <property type="nucleotide sequence ID" value="NZ_BAAAFL010000010.1"/>
</dbReference>
<dbReference type="EMBL" id="SMLW01000678">
    <property type="protein sequence ID" value="MTI29093.1"/>
    <property type="molecule type" value="Genomic_DNA"/>
</dbReference>
<keyword evidence="4 7" id="KW-1133">Transmembrane helix</keyword>
<evidence type="ECO:0000256" key="1">
    <source>
        <dbReference type="ARBA" id="ARBA00004651"/>
    </source>
</evidence>
<keyword evidence="5 7" id="KW-0472">Membrane</keyword>
<accession>A0ABW9RXZ0</accession>
<gene>
    <name evidence="10" type="ORF">E1163_29300</name>
</gene>
<evidence type="ECO:0000256" key="3">
    <source>
        <dbReference type="ARBA" id="ARBA00022692"/>
    </source>
</evidence>
<reference evidence="10 11" key="1">
    <citation type="submission" date="2019-02" db="EMBL/GenBank/DDBJ databases">
        <authorList>
            <person name="Goldberg S.R."/>
            <person name="Haltli B.A."/>
            <person name="Correa H."/>
            <person name="Russell K.G."/>
        </authorList>
    </citation>
    <scope>NUCLEOTIDE SEQUENCE [LARGE SCALE GENOMIC DNA]</scope>
    <source>
        <strain evidence="10 11">JCM 16186</strain>
    </source>
</reference>
<evidence type="ECO:0000313" key="10">
    <source>
        <dbReference type="EMBL" id="MTI29093.1"/>
    </source>
</evidence>
<feature type="transmembrane region" description="Helical" evidence="7">
    <location>
        <begin position="12"/>
        <end position="29"/>
    </location>
</feature>
<dbReference type="Gene3D" id="3.40.50.300">
    <property type="entry name" value="P-loop containing nucleotide triphosphate hydrolases"/>
    <property type="match status" value="1"/>
</dbReference>
<evidence type="ECO:0000256" key="2">
    <source>
        <dbReference type="ARBA" id="ARBA00022475"/>
    </source>
</evidence>
<feature type="coiled-coil region" evidence="6">
    <location>
        <begin position="257"/>
        <end position="284"/>
    </location>
</feature>
<keyword evidence="3 7" id="KW-0812">Transmembrane</keyword>
<organism evidence="10 11">
    <name type="scientific">Fulvivirga kasyanovii</name>
    <dbReference type="NCBI Taxonomy" id="396812"/>
    <lineage>
        <taxon>Bacteria</taxon>
        <taxon>Pseudomonadati</taxon>
        <taxon>Bacteroidota</taxon>
        <taxon>Cytophagia</taxon>
        <taxon>Cytophagales</taxon>
        <taxon>Fulvivirgaceae</taxon>
        <taxon>Fulvivirga</taxon>
    </lineage>
</organism>
<keyword evidence="6" id="KW-0175">Coiled coil</keyword>
<comment type="caution">
    <text evidence="10">The sequence shown here is derived from an EMBL/GenBank/DDBJ whole genome shotgun (WGS) entry which is preliminary data.</text>
</comment>
<evidence type="ECO:0000313" key="11">
    <source>
        <dbReference type="Proteomes" id="UP000798808"/>
    </source>
</evidence>
<keyword evidence="11" id="KW-1185">Reference proteome</keyword>
<evidence type="ECO:0000256" key="7">
    <source>
        <dbReference type="SAM" id="Phobius"/>
    </source>
</evidence>
<protein>
    <recommendedName>
        <fullName evidence="12">Tyrosine kinase G-rich domain-containing protein</fullName>
    </recommendedName>
</protein>
<dbReference type="Proteomes" id="UP000798808">
    <property type="component" value="Unassembled WGS sequence"/>
</dbReference>
<proteinExistence type="predicted"/>
<dbReference type="InterPro" id="IPR003856">
    <property type="entry name" value="LPS_length_determ_N"/>
</dbReference>
<dbReference type="InterPro" id="IPR027417">
    <property type="entry name" value="P-loop_NTPase"/>
</dbReference>
<dbReference type="PANTHER" id="PTHR32309">
    <property type="entry name" value="TYROSINE-PROTEIN KINASE"/>
    <property type="match status" value="1"/>
</dbReference>
<dbReference type="Pfam" id="PF02706">
    <property type="entry name" value="Wzz"/>
    <property type="match status" value="1"/>
</dbReference>
<feature type="domain" description="Tyrosine-protein kinase G-rich" evidence="9">
    <location>
        <begin position="430"/>
        <end position="501"/>
    </location>
</feature>
<feature type="domain" description="Polysaccharide chain length determinant N-terminal" evidence="8">
    <location>
        <begin position="12"/>
        <end position="93"/>
    </location>
</feature>
<evidence type="ECO:0000256" key="6">
    <source>
        <dbReference type="SAM" id="Coils"/>
    </source>
</evidence>
<dbReference type="InterPro" id="IPR032807">
    <property type="entry name" value="GNVR"/>
</dbReference>
<evidence type="ECO:0000259" key="8">
    <source>
        <dbReference type="Pfam" id="PF02706"/>
    </source>
</evidence>